<dbReference type="Proteomes" id="UP000054636">
    <property type="component" value="Unassembled WGS sequence"/>
</dbReference>
<gene>
    <name evidence="1" type="ORF">AM588_10000630</name>
</gene>
<accession>A0A0W8CII4</accession>
<reference evidence="1 2" key="1">
    <citation type="submission" date="2015-11" db="EMBL/GenBank/DDBJ databases">
        <title>Genomes and virulence difference between two physiological races of Phytophthora nicotianae.</title>
        <authorList>
            <person name="Liu H."/>
            <person name="Ma X."/>
            <person name="Yu H."/>
            <person name="Fang D."/>
            <person name="Li Y."/>
            <person name="Wang X."/>
            <person name="Wang W."/>
            <person name="Dong Y."/>
            <person name="Xiao B."/>
        </authorList>
    </citation>
    <scope>NUCLEOTIDE SEQUENCE [LARGE SCALE GENOMIC DNA]</scope>
    <source>
        <strain evidence="2">race 1</strain>
    </source>
</reference>
<organism evidence="1 2">
    <name type="scientific">Phytophthora nicotianae</name>
    <name type="common">Potato buckeye rot agent</name>
    <name type="synonym">Phytophthora parasitica</name>
    <dbReference type="NCBI Taxonomy" id="4792"/>
    <lineage>
        <taxon>Eukaryota</taxon>
        <taxon>Sar</taxon>
        <taxon>Stramenopiles</taxon>
        <taxon>Oomycota</taxon>
        <taxon>Peronosporomycetes</taxon>
        <taxon>Peronosporales</taxon>
        <taxon>Peronosporaceae</taxon>
        <taxon>Phytophthora</taxon>
    </lineage>
</organism>
<evidence type="ECO:0000313" key="2">
    <source>
        <dbReference type="Proteomes" id="UP000054636"/>
    </source>
</evidence>
<dbReference type="EMBL" id="LNFP01002160">
    <property type="protein sequence ID" value="KUF83984.1"/>
    <property type="molecule type" value="Genomic_DNA"/>
</dbReference>
<protein>
    <submittedName>
        <fullName evidence="1">Uncharacterized protein</fullName>
    </submittedName>
</protein>
<proteinExistence type="predicted"/>
<comment type="caution">
    <text evidence="1">The sequence shown here is derived from an EMBL/GenBank/DDBJ whole genome shotgun (WGS) entry which is preliminary data.</text>
</comment>
<name>A0A0W8CII4_PHYNI</name>
<evidence type="ECO:0000313" key="1">
    <source>
        <dbReference type="EMBL" id="KUF83984.1"/>
    </source>
</evidence>
<dbReference type="AlphaFoldDB" id="A0A0W8CII4"/>
<sequence length="277" mass="30080">MSSASDISAFEHSVEPAPAETLFRDKKWTYIQDSTSNTGQYAGQIQFNLSTISSQAAFVNWEEASFSRLLVPTYSPNPSADHALAQKKTFRYFERITNKFTVAPGASFTWTVSNGIANPKRLIMQPVITNPTAGATVSHTINPFRSPFSTVPATTSPFAALKNLQVTVGNVPIWNNPVSFGYDLFLQEMSKSGVDGGLDDVTSAGLLSQRQWESLYRFVAVDIGRRLPSEDGASKSIIVSGTSNCNYALTIYYHVLRDVVASVDTAMGTVSQGPVQG</sequence>